<evidence type="ECO:0000256" key="2">
    <source>
        <dbReference type="SAM" id="Phobius"/>
    </source>
</evidence>
<feature type="transmembrane region" description="Helical" evidence="2">
    <location>
        <begin position="15"/>
        <end position="36"/>
    </location>
</feature>
<feature type="region of interest" description="Disordered" evidence="1">
    <location>
        <begin position="40"/>
        <end position="61"/>
    </location>
</feature>
<name>A0A1X2LUW5_9MYCO</name>
<sequence>MTVTYLAANGAAFQAGYLIAALGVPTLGWVLLIVGLKQRSSSRDQPGVHRTDPLSPPQGGSPGTRLIIIGLVLMALGVLAILGRLATAG</sequence>
<dbReference type="Proteomes" id="UP000193247">
    <property type="component" value="Unassembled WGS sequence"/>
</dbReference>
<reference evidence="3 4" key="1">
    <citation type="submission" date="2017-04" db="EMBL/GenBank/DDBJ databases">
        <title>The new phylogeny of genus Mycobacterium.</title>
        <authorList>
            <person name="Tortoli E."/>
            <person name="Trovato A."/>
            <person name="Cirillo D.M."/>
        </authorList>
    </citation>
    <scope>NUCLEOTIDE SEQUENCE [LARGE SCALE GENOMIC DNA]</scope>
    <source>
        <strain evidence="3 4">TBL 1200985</strain>
    </source>
</reference>
<accession>A0A1X2LUW5</accession>
<keyword evidence="4" id="KW-1185">Reference proteome</keyword>
<evidence type="ECO:0000256" key="1">
    <source>
        <dbReference type="SAM" id="MobiDB-lite"/>
    </source>
</evidence>
<dbReference type="OrthoDB" id="4753168at2"/>
<keyword evidence="2" id="KW-0472">Membrane</keyword>
<feature type="transmembrane region" description="Helical" evidence="2">
    <location>
        <begin position="66"/>
        <end position="86"/>
    </location>
</feature>
<protein>
    <submittedName>
        <fullName evidence="3">Uncharacterized protein</fullName>
    </submittedName>
</protein>
<evidence type="ECO:0000313" key="4">
    <source>
        <dbReference type="Proteomes" id="UP000193247"/>
    </source>
</evidence>
<organism evidence="3 4">
    <name type="scientific">Mycobacterium decipiens</name>
    <dbReference type="NCBI Taxonomy" id="1430326"/>
    <lineage>
        <taxon>Bacteria</taxon>
        <taxon>Bacillati</taxon>
        <taxon>Actinomycetota</taxon>
        <taxon>Actinomycetes</taxon>
        <taxon>Mycobacteriales</taxon>
        <taxon>Mycobacteriaceae</taxon>
        <taxon>Mycobacterium</taxon>
    </lineage>
</organism>
<dbReference type="RefSeq" id="WP_085325583.1">
    <property type="nucleotide sequence ID" value="NZ_NCXP01000016.1"/>
</dbReference>
<evidence type="ECO:0000313" key="3">
    <source>
        <dbReference type="EMBL" id="OSC40172.1"/>
    </source>
</evidence>
<comment type="caution">
    <text evidence="3">The sequence shown here is derived from an EMBL/GenBank/DDBJ whole genome shotgun (WGS) entry which is preliminary data.</text>
</comment>
<proteinExistence type="predicted"/>
<keyword evidence="2" id="KW-1133">Transmembrane helix</keyword>
<keyword evidence="2" id="KW-0812">Transmembrane</keyword>
<gene>
    <name evidence="3" type="ORF">B8W66_13810</name>
</gene>
<dbReference type="STRING" id="1430326.B8W66_13810"/>
<dbReference type="AlphaFoldDB" id="A0A1X2LUW5"/>
<dbReference type="EMBL" id="NCXP01000016">
    <property type="protein sequence ID" value="OSC40172.1"/>
    <property type="molecule type" value="Genomic_DNA"/>
</dbReference>